<evidence type="ECO:0000313" key="9">
    <source>
        <dbReference type="Proteomes" id="UP000594263"/>
    </source>
</evidence>
<dbReference type="PANTHER" id="PTHR31391">
    <property type="entry name" value="B3 DOMAIN-CONTAINING PROTEIN OS11G0197600-RELATED"/>
    <property type="match status" value="1"/>
</dbReference>
<feature type="region of interest" description="Disordered" evidence="6">
    <location>
        <begin position="1"/>
        <end position="20"/>
    </location>
</feature>
<evidence type="ECO:0000256" key="6">
    <source>
        <dbReference type="SAM" id="MobiDB-lite"/>
    </source>
</evidence>
<dbReference type="PANTHER" id="PTHR31391:SF116">
    <property type="entry name" value="B3 DOMAIN-CONTAINING PROTEIN OS06G0194400-LIKE"/>
    <property type="match status" value="1"/>
</dbReference>
<keyword evidence="5" id="KW-0539">Nucleus</keyword>
<evidence type="ECO:0000256" key="5">
    <source>
        <dbReference type="ARBA" id="ARBA00023242"/>
    </source>
</evidence>
<evidence type="ECO:0000256" key="2">
    <source>
        <dbReference type="ARBA" id="ARBA00023015"/>
    </source>
</evidence>
<dbReference type="GO" id="GO:0005634">
    <property type="term" value="C:nucleus"/>
    <property type="evidence" value="ECO:0007669"/>
    <property type="project" value="UniProtKB-SubCell"/>
</dbReference>
<dbReference type="Gene3D" id="2.40.330.10">
    <property type="entry name" value="DNA-binding pseudobarrel domain"/>
    <property type="match status" value="1"/>
</dbReference>
<dbReference type="EnsemblPlants" id="Kaladp0011s1235.1.v1.1">
    <property type="protein sequence ID" value="Kaladp0011s1235.1.v1.1"/>
    <property type="gene ID" value="Kaladp0011s1235.v1.1"/>
</dbReference>
<dbReference type="PROSITE" id="PS50863">
    <property type="entry name" value="B3"/>
    <property type="match status" value="1"/>
</dbReference>
<dbReference type="SUPFAM" id="SSF101936">
    <property type="entry name" value="DNA-binding pseudobarrel domain"/>
    <property type="match status" value="1"/>
</dbReference>
<organism evidence="8 9">
    <name type="scientific">Kalanchoe fedtschenkoi</name>
    <name type="common">Lavender scallops</name>
    <name type="synonym">South American air plant</name>
    <dbReference type="NCBI Taxonomy" id="63787"/>
    <lineage>
        <taxon>Eukaryota</taxon>
        <taxon>Viridiplantae</taxon>
        <taxon>Streptophyta</taxon>
        <taxon>Embryophyta</taxon>
        <taxon>Tracheophyta</taxon>
        <taxon>Spermatophyta</taxon>
        <taxon>Magnoliopsida</taxon>
        <taxon>eudicotyledons</taxon>
        <taxon>Gunneridae</taxon>
        <taxon>Pentapetalae</taxon>
        <taxon>Saxifragales</taxon>
        <taxon>Crassulaceae</taxon>
        <taxon>Kalanchoe</taxon>
    </lineage>
</organism>
<name>A0A7N0SXL4_KALFE</name>
<evidence type="ECO:0000259" key="7">
    <source>
        <dbReference type="PROSITE" id="PS50863"/>
    </source>
</evidence>
<keyword evidence="3" id="KW-0238">DNA-binding</keyword>
<keyword evidence="2" id="KW-0805">Transcription regulation</keyword>
<evidence type="ECO:0000256" key="1">
    <source>
        <dbReference type="ARBA" id="ARBA00004123"/>
    </source>
</evidence>
<dbReference type="Proteomes" id="UP000594263">
    <property type="component" value="Unplaced"/>
</dbReference>
<keyword evidence="9" id="KW-1185">Reference proteome</keyword>
<dbReference type="CDD" id="cd10017">
    <property type="entry name" value="B3_DNA"/>
    <property type="match status" value="1"/>
</dbReference>
<proteinExistence type="predicted"/>
<dbReference type="InterPro" id="IPR044837">
    <property type="entry name" value="REM16-like"/>
</dbReference>
<dbReference type="Gramene" id="Kaladp0011s1235.1.v1.1">
    <property type="protein sequence ID" value="Kaladp0011s1235.1.v1.1"/>
    <property type="gene ID" value="Kaladp0011s1235.v1.1"/>
</dbReference>
<reference evidence="8" key="1">
    <citation type="submission" date="2021-01" db="UniProtKB">
        <authorList>
            <consortium name="EnsemblPlants"/>
        </authorList>
    </citation>
    <scope>IDENTIFICATION</scope>
</reference>
<dbReference type="InterPro" id="IPR015300">
    <property type="entry name" value="DNA-bd_pseudobarrel_sf"/>
</dbReference>
<dbReference type="InterPro" id="IPR003340">
    <property type="entry name" value="B3_DNA-bd"/>
</dbReference>
<evidence type="ECO:0000256" key="4">
    <source>
        <dbReference type="ARBA" id="ARBA00023163"/>
    </source>
</evidence>
<feature type="domain" description="TF-B3" evidence="7">
    <location>
        <begin position="129"/>
        <end position="220"/>
    </location>
</feature>
<dbReference type="AlphaFoldDB" id="A0A7N0SXL4"/>
<dbReference type="GO" id="GO:0003677">
    <property type="term" value="F:DNA binding"/>
    <property type="evidence" value="ECO:0007669"/>
    <property type="project" value="UniProtKB-KW"/>
</dbReference>
<keyword evidence="4" id="KW-0804">Transcription</keyword>
<feature type="region of interest" description="Disordered" evidence="6">
    <location>
        <begin position="34"/>
        <end position="56"/>
    </location>
</feature>
<dbReference type="OMA" id="YKEASCC"/>
<protein>
    <recommendedName>
        <fullName evidence="7">TF-B3 domain-containing protein</fullName>
    </recommendedName>
</protein>
<evidence type="ECO:0000256" key="3">
    <source>
        <dbReference type="ARBA" id="ARBA00023125"/>
    </source>
</evidence>
<evidence type="ECO:0000313" key="8">
    <source>
        <dbReference type="EnsemblPlants" id="Kaladp0011s1235.1.v1.1"/>
    </source>
</evidence>
<dbReference type="SMART" id="SM01019">
    <property type="entry name" value="B3"/>
    <property type="match status" value="1"/>
</dbReference>
<sequence>MVQPEYEQSRQKQLEENRKRMEALNLPQLSQALRQFSPGLKTPPMKQRKPRTLEKKMVPVRRSDRLSGKPGPVYLEVDVDRYDRVTIPRRVSKARDLSNRVYASEEERSYSIKRAEEVQAALDATHPSFVKPMLPSHVSGGFWLGLNASFCKRHLPSRDSEVTLIDEDDEEYPTIYLPRKTGLSGGWKGFAVAHDLADGDALVFQLIKPTAFKVYITRASGFKKTAA</sequence>
<comment type="subcellular location">
    <subcellularLocation>
        <location evidence="1">Nucleus</location>
    </subcellularLocation>
</comment>
<dbReference type="Pfam" id="PF02362">
    <property type="entry name" value="B3"/>
    <property type="match status" value="1"/>
</dbReference>
<feature type="compositionally biased region" description="Basic and acidic residues" evidence="6">
    <location>
        <begin position="7"/>
        <end position="20"/>
    </location>
</feature>
<accession>A0A7N0SXL4</accession>